<evidence type="ECO:0000313" key="2">
    <source>
        <dbReference type="EMBL" id="KOS23324.1"/>
    </source>
</evidence>
<sequence length="297" mass="32421">MALEDPDGPETPRSSISSEDSLGSHGSAEAEVVGAFGEIFDDLGDSLIHQVWKDLADVEETLEGTLEGNDIEDDLRDDGFFPGDSSSDEPGALVSEPLRDLHLGPPFCDADQSICDHLLRLRGRVASIRMAGFTEAYTHRFIAGLFPSASHVPIAQHAYRVSPSTAWPRISGQQSWVDHRGTRVLDDHDQVGDLPAGEFPEGPVPLPAPIVGEDGTATLPALRRPLLPRRLRVRVAVEPGDWIGDVSRYSWEAYYEDGDSSCASSVRSEPTMQLEREYPEGEGLSRSGYAHKRSFSI</sequence>
<protein>
    <submittedName>
        <fullName evidence="2">Uncharacterized protein</fullName>
    </submittedName>
</protein>
<gene>
    <name evidence="2" type="ORF">ESCO_006618</name>
</gene>
<organism evidence="2 3">
    <name type="scientific">Escovopsis weberi</name>
    <dbReference type="NCBI Taxonomy" id="150374"/>
    <lineage>
        <taxon>Eukaryota</taxon>
        <taxon>Fungi</taxon>
        <taxon>Dikarya</taxon>
        <taxon>Ascomycota</taxon>
        <taxon>Pezizomycotina</taxon>
        <taxon>Sordariomycetes</taxon>
        <taxon>Hypocreomycetidae</taxon>
        <taxon>Hypocreales</taxon>
        <taxon>Hypocreaceae</taxon>
        <taxon>Escovopsis</taxon>
    </lineage>
</organism>
<dbReference type="OrthoDB" id="4776573at2759"/>
<feature type="compositionally biased region" description="Polar residues" evidence="1">
    <location>
        <begin position="261"/>
        <end position="271"/>
    </location>
</feature>
<reference evidence="2 3" key="1">
    <citation type="submission" date="2015-07" db="EMBL/GenBank/DDBJ databases">
        <title>The genome of the fungus Escovopsis weberi, a specialized disease agent of ant agriculture.</title>
        <authorList>
            <person name="de Man T.J."/>
            <person name="Stajich J.E."/>
            <person name="Kubicek C.P."/>
            <person name="Chenthamara K."/>
            <person name="Atanasova L."/>
            <person name="Druzhinina I.S."/>
            <person name="Birnbaum S."/>
            <person name="Barribeau S.M."/>
            <person name="Teiling C."/>
            <person name="Suen G."/>
            <person name="Currie C."/>
            <person name="Gerardo N.M."/>
        </authorList>
    </citation>
    <scope>NUCLEOTIDE SEQUENCE [LARGE SCALE GENOMIC DNA]</scope>
</reference>
<dbReference type="STRING" id="150374.A0A0M8N966"/>
<dbReference type="AlphaFoldDB" id="A0A0M8N966"/>
<feature type="region of interest" description="Disordered" evidence="1">
    <location>
        <begin position="69"/>
        <end position="91"/>
    </location>
</feature>
<accession>A0A0M8N966</accession>
<proteinExistence type="predicted"/>
<evidence type="ECO:0000256" key="1">
    <source>
        <dbReference type="SAM" id="MobiDB-lite"/>
    </source>
</evidence>
<feature type="region of interest" description="Disordered" evidence="1">
    <location>
        <begin position="1"/>
        <end position="28"/>
    </location>
</feature>
<comment type="caution">
    <text evidence="2">The sequence shown here is derived from an EMBL/GenBank/DDBJ whole genome shotgun (WGS) entry which is preliminary data.</text>
</comment>
<name>A0A0M8N966_ESCWE</name>
<dbReference type="Proteomes" id="UP000053831">
    <property type="component" value="Unassembled WGS sequence"/>
</dbReference>
<evidence type="ECO:0000313" key="3">
    <source>
        <dbReference type="Proteomes" id="UP000053831"/>
    </source>
</evidence>
<keyword evidence="3" id="KW-1185">Reference proteome</keyword>
<feature type="region of interest" description="Disordered" evidence="1">
    <location>
        <begin position="260"/>
        <end position="297"/>
    </location>
</feature>
<feature type="compositionally biased region" description="Polar residues" evidence="1">
    <location>
        <begin position="12"/>
        <end position="21"/>
    </location>
</feature>
<dbReference type="EMBL" id="LGSR01000001">
    <property type="protein sequence ID" value="KOS23324.1"/>
    <property type="molecule type" value="Genomic_DNA"/>
</dbReference>